<dbReference type="AlphaFoldDB" id="A0A849L2Q8"/>
<gene>
    <name evidence="2" type="ORF">HMH01_09175</name>
</gene>
<dbReference type="Pfam" id="PF17778">
    <property type="entry name" value="WHD_BLACT"/>
    <property type="match status" value="1"/>
</dbReference>
<dbReference type="GO" id="GO:0016787">
    <property type="term" value="F:hydrolase activity"/>
    <property type="evidence" value="ECO:0007669"/>
    <property type="project" value="UniProtKB-KW"/>
</dbReference>
<dbReference type="Pfam" id="PF00753">
    <property type="entry name" value="Lactamase_B"/>
    <property type="match status" value="1"/>
</dbReference>
<dbReference type="SUPFAM" id="SSF56281">
    <property type="entry name" value="Metallo-hydrolase/oxidoreductase"/>
    <property type="match status" value="1"/>
</dbReference>
<dbReference type="InterPro" id="IPR050662">
    <property type="entry name" value="Sec-metab_biosynth-thioest"/>
</dbReference>
<dbReference type="InterPro" id="IPR036866">
    <property type="entry name" value="RibonucZ/Hydroxyglut_hydro"/>
</dbReference>
<dbReference type="CDD" id="cd16278">
    <property type="entry name" value="metallo-hydrolase-like_MBL-fold"/>
    <property type="match status" value="1"/>
</dbReference>
<name>A0A849L2Q8_9RHOB</name>
<evidence type="ECO:0000313" key="3">
    <source>
        <dbReference type="Proteomes" id="UP000572377"/>
    </source>
</evidence>
<dbReference type="InterPro" id="IPR036388">
    <property type="entry name" value="WH-like_DNA-bd_sf"/>
</dbReference>
<organism evidence="2 3">
    <name type="scientific">Halovulum dunhuangense</name>
    <dbReference type="NCBI Taxonomy" id="1505036"/>
    <lineage>
        <taxon>Bacteria</taxon>
        <taxon>Pseudomonadati</taxon>
        <taxon>Pseudomonadota</taxon>
        <taxon>Alphaproteobacteria</taxon>
        <taxon>Rhodobacterales</taxon>
        <taxon>Paracoccaceae</taxon>
        <taxon>Halovulum</taxon>
    </lineage>
</organism>
<protein>
    <submittedName>
        <fullName evidence="2">MBL fold metallo-hydrolase</fullName>
    </submittedName>
</protein>
<proteinExistence type="predicted"/>
<evidence type="ECO:0000313" key="2">
    <source>
        <dbReference type="EMBL" id="NNU80606.1"/>
    </source>
</evidence>
<dbReference type="PANTHER" id="PTHR23131:SF0">
    <property type="entry name" value="ENDORIBONUCLEASE LACTB2"/>
    <property type="match status" value="1"/>
</dbReference>
<sequence length="274" mass="28328">MTAEGTNTWLLGQRQVAVIDPGPDDPAHVAAILGALGPGAEISHILVTHAHADHSGAVPRLKAATGAEVLAFGQATEGRAPAMAALAAREGLAGGEGIDAAFAPDRRLAPGARVESDEWRLTALHTPGHLSSHMCFVLEDAAAVFTGDTVMGWSSTLISPPDGSVSEYLASIDLLMDRSEDLYLPGHGAAVPQGRALAASQKAHRLGRAAEIVAGLEKGPATLAALTAGIYADLPERLHRAAMRNVLAHLIDLSLQGRVALPDGPLDRGSFRLS</sequence>
<dbReference type="Proteomes" id="UP000572377">
    <property type="component" value="Unassembled WGS sequence"/>
</dbReference>
<keyword evidence="3" id="KW-1185">Reference proteome</keyword>
<dbReference type="InterPro" id="IPR001279">
    <property type="entry name" value="Metallo-B-lactamas"/>
</dbReference>
<dbReference type="Gene3D" id="1.10.10.10">
    <property type="entry name" value="Winged helix-like DNA-binding domain superfamily/Winged helix DNA-binding domain"/>
    <property type="match status" value="1"/>
</dbReference>
<dbReference type="EMBL" id="JABFBC010000001">
    <property type="protein sequence ID" value="NNU80606.1"/>
    <property type="molecule type" value="Genomic_DNA"/>
</dbReference>
<dbReference type="InterPro" id="IPR041516">
    <property type="entry name" value="LACTB2_WH"/>
</dbReference>
<comment type="caution">
    <text evidence="2">The sequence shown here is derived from an EMBL/GenBank/DDBJ whole genome shotgun (WGS) entry which is preliminary data.</text>
</comment>
<reference evidence="2 3" key="1">
    <citation type="submission" date="2020-05" db="EMBL/GenBank/DDBJ databases">
        <title>Gimesia benthica sp. nov., a novel planctomycete isolated from a deep-sea water sample of the Northwest Indian Ocean.</title>
        <authorList>
            <person name="Wang J."/>
            <person name="Ruan C."/>
            <person name="Song L."/>
            <person name="Zhu Y."/>
            <person name="Li A."/>
            <person name="Zheng X."/>
            <person name="Wang L."/>
            <person name="Lu Z."/>
            <person name="Huang Y."/>
            <person name="Du W."/>
            <person name="Zhou Y."/>
            <person name="Huang L."/>
            <person name="Dai X."/>
        </authorList>
    </citation>
    <scope>NUCLEOTIDE SEQUENCE [LARGE SCALE GENOMIC DNA]</scope>
    <source>
        <strain evidence="2 3">YYQ-30</strain>
    </source>
</reference>
<dbReference type="Gene3D" id="3.60.15.10">
    <property type="entry name" value="Ribonuclease Z/Hydroxyacylglutathione hydrolase-like"/>
    <property type="match status" value="1"/>
</dbReference>
<feature type="domain" description="Metallo-beta-lactamase" evidence="1">
    <location>
        <begin position="5"/>
        <end position="187"/>
    </location>
</feature>
<accession>A0A849L2Q8</accession>
<dbReference type="PANTHER" id="PTHR23131">
    <property type="entry name" value="ENDORIBONUCLEASE LACTB2"/>
    <property type="match status" value="1"/>
</dbReference>
<keyword evidence="2" id="KW-0378">Hydrolase</keyword>
<evidence type="ECO:0000259" key="1">
    <source>
        <dbReference type="SMART" id="SM00849"/>
    </source>
</evidence>
<dbReference type="SMART" id="SM00849">
    <property type="entry name" value="Lactamase_B"/>
    <property type="match status" value="1"/>
</dbReference>